<comment type="caution">
    <text evidence="2">The sequence shown here is derived from an EMBL/GenBank/DDBJ whole genome shotgun (WGS) entry which is preliminary data.</text>
</comment>
<evidence type="ECO:0000256" key="1">
    <source>
        <dbReference type="SAM" id="SignalP"/>
    </source>
</evidence>
<dbReference type="AlphaFoldDB" id="A0AAV6YWV4"/>
<sequence length="77" mass="8712">MLRVTSLLLVLISLFKHGSTDSSGVLYPYGEEEGDQITPIEDDGTSGEVQLSMEFKFFGKRYKSLHVRTLVFSIIFH</sequence>
<name>A0AAV6YWV4_ENGPU</name>
<protein>
    <submittedName>
        <fullName evidence="2">Uncharacterized protein</fullName>
    </submittedName>
</protein>
<keyword evidence="1" id="KW-0732">Signal</keyword>
<feature type="signal peptide" evidence="1">
    <location>
        <begin position="1"/>
        <end position="20"/>
    </location>
</feature>
<gene>
    <name evidence="2" type="ORF">GDO81_020903</name>
</gene>
<evidence type="ECO:0000313" key="2">
    <source>
        <dbReference type="EMBL" id="KAG8539445.1"/>
    </source>
</evidence>
<proteinExistence type="predicted"/>
<evidence type="ECO:0000313" key="3">
    <source>
        <dbReference type="Proteomes" id="UP000824782"/>
    </source>
</evidence>
<dbReference type="EMBL" id="WNYA01014691">
    <property type="protein sequence ID" value="KAG8539445.1"/>
    <property type="molecule type" value="Genomic_DNA"/>
</dbReference>
<reference evidence="2" key="1">
    <citation type="thesis" date="2020" institute="ProQuest LLC" country="789 East Eisenhower Parkway, Ann Arbor, MI, USA">
        <title>Comparative Genomics and Chromosome Evolution.</title>
        <authorList>
            <person name="Mudd A.B."/>
        </authorList>
    </citation>
    <scope>NUCLEOTIDE SEQUENCE</scope>
    <source>
        <strain evidence="2">237g6f4</strain>
        <tissue evidence="2">Blood</tissue>
    </source>
</reference>
<keyword evidence="3" id="KW-1185">Reference proteome</keyword>
<accession>A0AAV6YWV4</accession>
<organism evidence="2 3">
    <name type="scientific">Engystomops pustulosus</name>
    <name type="common">Tungara frog</name>
    <name type="synonym">Physalaemus pustulosus</name>
    <dbReference type="NCBI Taxonomy" id="76066"/>
    <lineage>
        <taxon>Eukaryota</taxon>
        <taxon>Metazoa</taxon>
        <taxon>Chordata</taxon>
        <taxon>Craniata</taxon>
        <taxon>Vertebrata</taxon>
        <taxon>Euteleostomi</taxon>
        <taxon>Amphibia</taxon>
        <taxon>Batrachia</taxon>
        <taxon>Anura</taxon>
        <taxon>Neobatrachia</taxon>
        <taxon>Hyloidea</taxon>
        <taxon>Leptodactylidae</taxon>
        <taxon>Leiuperinae</taxon>
        <taxon>Engystomops</taxon>
    </lineage>
</organism>
<dbReference type="Proteomes" id="UP000824782">
    <property type="component" value="Unassembled WGS sequence"/>
</dbReference>
<feature type="chain" id="PRO_5043608238" evidence="1">
    <location>
        <begin position="21"/>
        <end position="77"/>
    </location>
</feature>